<protein>
    <recommendedName>
        <fullName evidence="9">Beta-xylanase</fullName>
        <ecNumber evidence="9">3.2.1.8</ecNumber>
    </recommendedName>
</protein>
<evidence type="ECO:0000256" key="3">
    <source>
        <dbReference type="ARBA" id="ARBA00022651"/>
    </source>
</evidence>
<evidence type="ECO:0000256" key="7">
    <source>
        <dbReference type="ARBA" id="ARBA00023295"/>
    </source>
</evidence>
<comment type="caution">
    <text evidence="11">The sequence shown here is derived from an EMBL/GenBank/DDBJ whole genome shotgun (WGS) entry which is preliminary data.</text>
</comment>
<comment type="similarity">
    <text evidence="2 9">Belongs to the glycosyl hydrolase 10 (cellulase F) family.</text>
</comment>
<comment type="catalytic activity">
    <reaction evidence="1 9">
        <text>Endohydrolysis of (1-&gt;4)-beta-D-xylosidic linkages in xylans.</text>
        <dbReference type="EC" id="3.2.1.8"/>
    </reaction>
</comment>
<dbReference type="SMART" id="SM00633">
    <property type="entry name" value="Glyco_10"/>
    <property type="match status" value="1"/>
</dbReference>
<proteinExistence type="inferred from homology"/>
<dbReference type="PROSITE" id="PS51760">
    <property type="entry name" value="GH10_2"/>
    <property type="match status" value="1"/>
</dbReference>
<reference evidence="11" key="1">
    <citation type="submission" date="2023-06" db="EMBL/GenBank/DDBJ databases">
        <title>Draft genome sequence of Nocardioides sp. SOB77.</title>
        <authorList>
            <person name="Zhang G."/>
        </authorList>
    </citation>
    <scope>NUCLEOTIDE SEQUENCE</scope>
    <source>
        <strain evidence="11">SOB77</strain>
    </source>
</reference>
<accession>A0ABT8FFA7</accession>
<evidence type="ECO:0000256" key="9">
    <source>
        <dbReference type="RuleBase" id="RU361174"/>
    </source>
</evidence>
<dbReference type="Pfam" id="PF00331">
    <property type="entry name" value="Glyco_hydro_10"/>
    <property type="match status" value="1"/>
</dbReference>
<name>A0ABT8FFA7_9ACTN</name>
<keyword evidence="12" id="KW-1185">Reference proteome</keyword>
<dbReference type="PANTHER" id="PTHR31490:SF88">
    <property type="entry name" value="BETA-XYLANASE"/>
    <property type="match status" value="1"/>
</dbReference>
<evidence type="ECO:0000256" key="6">
    <source>
        <dbReference type="ARBA" id="ARBA00023277"/>
    </source>
</evidence>
<evidence type="ECO:0000256" key="4">
    <source>
        <dbReference type="ARBA" id="ARBA00022729"/>
    </source>
</evidence>
<dbReference type="EMBL" id="JAUHJQ010000003">
    <property type="protein sequence ID" value="MDN4173363.1"/>
    <property type="molecule type" value="Genomic_DNA"/>
</dbReference>
<keyword evidence="6 9" id="KW-0119">Carbohydrate metabolism</keyword>
<dbReference type="PANTHER" id="PTHR31490">
    <property type="entry name" value="GLYCOSYL HYDROLASE"/>
    <property type="match status" value="1"/>
</dbReference>
<dbReference type="PRINTS" id="PR00134">
    <property type="entry name" value="GLHYDRLASE10"/>
</dbReference>
<dbReference type="EC" id="3.2.1.8" evidence="9"/>
<dbReference type="SUPFAM" id="SSF51445">
    <property type="entry name" value="(Trans)glycosidases"/>
    <property type="match status" value="1"/>
</dbReference>
<evidence type="ECO:0000313" key="12">
    <source>
        <dbReference type="Proteomes" id="UP001168620"/>
    </source>
</evidence>
<keyword evidence="4" id="KW-0732">Signal</keyword>
<keyword evidence="7 9" id="KW-0326">Glycosidase</keyword>
<organism evidence="11 12">
    <name type="scientific">Nocardioides oceani</name>
    <dbReference type="NCBI Taxonomy" id="3058369"/>
    <lineage>
        <taxon>Bacteria</taxon>
        <taxon>Bacillati</taxon>
        <taxon>Actinomycetota</taxon>
        <taxon>Actinomycetes</taxon>
        <taxon>Propionibacteriales</taxon>
        <taxon>Nocardioidaceae</taxon>
        <taxon>Nocardioides</taxon>
    </lineage>
</organism>
<dbReference type="InterPro" id="IPR044846">
    <property type="entry name" value="GH10"/>
</dbReference>
<evidence type="ECO:0000256" key="8">
    <source>
        <dbReference type="ARBA" id="ARBA00023326"/>
    </source>
</evidence>
<feature type="domain" description="GH10" evidence="10">
    <location>
        <begin position="74"/>
        <end position="372"/>
    </location>
</feature>
<evidence type="ECO:0000259" key="10">
    <source>
        <dbReference type="PROSITE" id="PS51760"/>
    </source>
</evidence>
<dbReference type="InterPro" id="IPR017853">
    <property type="entry name" value="GH"/>
</dbReference>
<keyword evidence="5 9" id="KW-0378">Hydrolase</keyword>
<keyword evidence="8 9" id="KW-0624">Polysaccharide degradation</keyword>
<dbReference type="Gene3D" id="3.20.20.80">
    <property type="entry name" value="Glycosidases"/>
    <property type="match status" value="1"/>
</dbReference>
<keyword evidence="3" id="KW-0858">Xylan degradation</keyword>
<sequence>MTSSLEHRRGTATVSVRRADGTPLDRTAVVVEQRRHAVAFGCIGFDFVPLAAAEAGLPSSAPGGVDDVFGGAGAEAARELADLWLGVFDTATLPFYWAGFEPEPGRPDTERLRAAARWFRDRDVAVKGHPLVWHTLAPDWLRGLPDDELEATVRARVRRETADLAGLVSTWDAINEAVIMPVFANEEQENAITRLCRRLGRVETARLAFEEARAGDPAATYVLNDFDMSPAYDRLVEEVLAAGVRVDALGLQSHMHQGWWGEERTLEVLDRFARHGLPLHLTETTLLSGELMPPEVEDLNDHVVDAWPSTPEGEERQAAEVVAHYRTLMSHPAVAAVTYWGITDRGAWLGAPAGLVRADGTPKPAYDALRSLVRGEWWLDATPLRTDDAGQVEVSGWAGEYAVSAGGATATFTLPPGASAAEVVLG</sequence>
<evidence type="ECO:0000256" key="1">
    <source>
        <dbReference type="ARBA" id="ARBA00000681"/>
    </source>
</evidence>
<evidence type="ECO:0000256" key="2">
    <source>
        <dbReference type="ARBA" id="ARBA00007495"/>
    </source>
</evidence>
<dbReference type="RefSeq" id="WP_300952469.1">
    <property type="nucleotide sequence ID" value="NZ_JAUHJQ010000003.1"/>
</dbReference>
<dbReference type="Proteomes" id="UP001168620">
    <property type="component" value="Unassembled WGS sequence"/>
</dbReference>
<evidence type="ECO:0000313" key="11">
    <source>
        <dbReference type="EMBL" id="MDN4173363.1"/>
    </source>
</evidence>
<gene>
    <name evidence="11" type="ORF">QWY28_10445</name>
</gene>
<dbReference type="InterPro" id="IPR001000">
    <property type="entry name" value="GH10_dom"/>
</dbReference>
<evidence type="ECO:0000256" key="5">
    <source>
        <dbReference type="ARBA" id="ARBA00022801"/>
    </source>
</evidence>